<dbReference type="AlphaFoldDB" id="A0A094WNT0"/>
<dbReference type="GO" id="GO:0046872">
    <property type="term" value="F:metal ion binding"/>
    <property type="evidence" value="ECO:0007669"/>
    <property type="project" value="UniProtKB-KW"/>
</dbReference>
<sequence length="404" mass="45571">MEELNLDEWISRDCQCGNPHFDMTIEQIVIERSALKEAVLFLETKNYQKLTIVADRNTYEVAGRSFLQAVKQLKILTETCLVGYENDSEVIADEKSIVQVMTSVSANTEIIIAIGAGTIHDIVRFVSYKMGKPFLSIPTAPSVDGFTSMGAPIIVNGNKKTYQTQAPIAVFAELDILMEAPKKMIAAGFGDMLGKTTSLADWQFGHLIDEEPFCPLVFQMTEQALEKCLIHFQKIANREEEGIKILMQSLILSGLAMLRFGQSHPASGAEHHLSHYWEMDFIKKQKRQVLHGEKVSISTCLISKFYQTTIKTALIELKKGSIQFSDKRMERLKINEEKILDILMKMPASIQIQEMVRGLGGELNPQSLGISEELIESSLQNAHLLRERSTFLSFYNQFIRNQKA</sequence>
<dbReference type="InterPro" id="IPR016205">
    <property type="entry name" value="Glycerol_DH"/>
</dbReference>
<evidence type="ECO:0000313" key="10">
    <source>
        <dbReference type="EMBL" id="KGA98506.1"/>
    </source>
</evidence>
<evidence type="ECO:0000256" key="6">
    <source>
        <dbReference type="ARBA" id="ARBA00023027"/>
    </source>
</evidence>
<evidence type="ECO:0000256" key="2">
    <source>
        <dbReference type="ARBA" id="ARBA00022516"/>
    </source>
</evidence>
<evidence type="ECO:0000256" key="4">
    <source>
        <dbReference type="ARBA" id="ARBA00022857"/>
    </source>
</evidence>
<dbReference type="CDD" id="cd08175">
    <property type="entry name" value="G1PDH"/>
    <property type="match status" value="1"/>
</dbReference>
<keyword evidence="6" id="KW-0520">NAD</keyword>
<dbReference type="eggNOG" id="COG0371">
    <property type="taxonomic scope" value="Bacteria"/>
</dbReference>
<dbReference type="STRING" id="1218173.BALCAV_0203890"/>
<evidence type="ECO:0000256" key="7">
    <source>
        <dbReference type="ARBA" id="ARBA00023098"/>
    </source>
</evidence>
<reference evidence="10 12" key="1">
    <citation type="journal article" date="2014" name="Genome Announc.">
        <title>Draft Genome Sequence of Bacillus alcalophilus AV1934, a Classic Alkaliphile Isolated from Human Feces in 1934.</title>
        <authorList>
            <person name="Attie O."/>
            <person name="Jayaprakash A."/>
            <person name="Shah H."/>
            <person name="Paulsen I.T."/>
            <person name="Morino M."/>
            <person name="Takahashi Y."/>
            <person name="Narumi I."/>
            <person name="Sachidanandam R."/>
            <person name="Satoh K."/>
            <person name="Ito M."/>
            <person name="Krulwich T.A."/>
        </authorList>
    </citation>
    <scope>NUCLEOTIDE SEQUENCE [LARGE SCALE GENOMIC DNA]</scope>
    <source>
        <strain evidence="10 12">AV1934</strain>
    </source>
</reference>
<evidence type="ECO:0000256" key="3">
    <source>
        <dbReference type="ARBA" id="ARBA00022723"/>
    </source>
</evidence>
<proteinExistence type="predicted"/>
<dbReference type="SUPFAM" id="SSF56796">
    <property type="entry name" value="Dehydroquinate synthase-like"/>
    <property type="match status" value="1"/>
</dbReference>
<dbReference type="EMBL" id="ALPT02000009">
    <property type="protein sequence ID" value="KGA98506.1"/>
    <property type="molecule type" value="Genomic_DNA"/>
</dbReference>
<dbReference type="PANTHER" id="PTHR43616:SF5">
    <property type="entry name" value="GLYCEROL DEHYDROGENASE 1"/>
    <property type="match status" value="1"/>
</dbReference>
<dbReference type="GO" id="GO:0016614">
    <property type="term" value="F:oxidoreductase activity, acting on CH-OH group of donors"/>
    <property type="evidence" value="ECO:0007669"/>
    <property type="project" value="InterPro"/>
</dbReference>
<evidence type="ECO:0000313" key="12">
    <source>
        <dbReference type="Proteomes" id="UP000002754"/>
    </source>
</evidence>
<dbReference type="Pfam" id="PF13685">
    <property type="entry name" value="Fe-ADH_2"/>
    <property type="match status" value="1"/>
</dbReference>
<keyword evidence="12" id="KW-1185">Reference proteome</keyword>
<accession>A0A094WNT0</accession>
<evidence type="ECO:0000256" key="8">
    <source>
        <dbReference type="ARBA" id="ARBA00023209"/>
    </source>
</evidence>
<dbReference type="OrthoDB" id="9763580at2"/>
<dbReference type="InterPro" id="IPR032837">
    <property type="entry name" value="G1PDH"/>
</dbReference>
<dbReference type="Gene3D" id="1.20.1090.10">
    <property type="entry name" value="Dehydroquinate synthase-like - alpha domain"/>
    <property type="match status" value="1"/>
</dbReference>
<dbReference type="Gene3D" id="3.40.50.1970">
    <property type="match status" value="1"/>
</dbReference>
<comment type="caution">
    <text evidence="10">The sequence shown here is derived from an EMBL/GenBank/DDBJ whole genome shotgun (WGS) entry which is preliminary data.</text>
</comment>
<reference evidence="11 13" key="2">
    <citation type="submission" date="2014-01" db="EMBL/GenBank/DDBJ databases">
        <title>Draft genome sequencing of Bacillus alcalophilus CGMCC 1.3604.</title>
        <authorList>
            <person name="Yang J."/>
            <person name="Diao L."/>
            <person name="Yang S."/>
        </authorList>
    </citation>
    <scope>NUCLEOTIDE SEQUENCE [LARGE SCALE GENOMIC DNA]</scope>
    <source>
        <strain evidence="11 13">CGMCC 1.3604</strain>
    </source>
</reference>
<keyword evidence="9" id="KW-1208">Phospholipid metabolism</keyword>
<dbReference type="GO" id="GO:0008654">
    <property type="term" value="P:phospholipid biosynthetic process"/>
    <property type="evidence" value="ECO:0007669"/>
    <property type="project" value="UniProtKB-KW"/>
</dbReference>
<organism evidence="10 12">
    <name type="scientific">Alkalihalobacillus alcalophilus ATCC 27647 = CGMCC 1.3604</name>
    <dbReference type="NCBI Taxonomy" id="1218173"/>
    <lineage>
        <taxon>Bacteria</taxon>
        <taxon>Bacillati</taxon>
        <taxon>Bacillota</taxon>
        <taxon>Bacilli</taxon>
        <taxon>Bacillales</taxon>
        <taxon>Bacillaceae</taxon>
        <taxon>Alkalihalobacillus</taxon>
    </lineage>
</organism>
<evidence type="ECO:0000313" key="11">
    <source>
        <dbReference type="EMBL" id="THG91032.1"/>
    </source>
</evidence>
<evidence type="ECO:0000313" key="13">
    <source>
        <dbReference type="Proteomes" id="UP000297014"/>
    </source>
</evidence>
<evidence type="ECO:0000256" key="9">
    <source>
        <dbReference type="ARBA" id="ARBA00023264"/>
    </source>
</evidence>
<dbReference type="PANTHER" id="PTHR43616">
    <property type="entry name" value="GLYCEROL DEHYDROGENASE"/>
    <property type="match status" value="1"/>
</dbReference>
<keyword evidence="4" id="KW-0521">NADP</keyword>
<keyword evidence="1" id="KW-0963">Cytoplasm</keyword>
<dbReference type="Proteomes" id="UP000002754">
    <property type="component" value="Unassembled WGS sequence"/>
</dbReference>
<keyword evidence="8" id="KW-0594">Phospholipid biosynthesis</keyword>
<dbReference type="RefSeq" id="WP_004428187.1">
    <property type="nucleotide sequence ID" value="NZ_ALPT02000009.1"/>
</dbReference>
<evidence type="ECO:0000256" key="5">
    <source>
        <dbReference type="ARBA" id="ARBA00023002"/>
    </source>
</evidence>
<evidence type="ECO:0000256" key="1">
    <source>
        <dbReference type="ARBA" id="ARBA00022490"/>
    </source>
</evidence>
<keyword evidence="5" id="KW-0560">Oxidoreductase</keyword>
<protein>
    <submittedName>
        <fullName evidence="10">Glycerol-1-phosphate dehydrogenase</fullName>
    </submittedName>
</protein>
<gene>
    <name evidence="11" type="ORF">AJ85_07490</name>
    <name evidence="10" type="ORF">BALCAV_0203890</name>
</gene>
<dbReference type="EMBL" id="JALP01000095">
    <property type="protein sequence ID" value="THG91032.1"/>
    <property type="molecule type" value="Genomic_DNA"/>
</dbReference>
<keyword evidence="3" id="KW-0479">Metal-binding</keyword>
<dbReference type="Proteomes" id="UP000297014">
    <property type="component" value="Unassembled WGS sequence"/>
</dbReference>
<name>A0A094WNT0_ALKAL</name>
<keyword evidence="7" id="KW-0443">Lipid metabolism</keyword>
<keyword evidence="2" id="KW-0444">Lipid biosynthesis</keyword>